<evidence type="ECO:0000256" key="1">
    <source>
        <dbReference type="SAM" id="Phobius"/>
    </source>
</evidence>
<accession>A0A2N1MZ45</accession>
<keyword evidence="1" id="KW-1133">Transmembrane helix</keyword>
<evidence type="ECO:0000313" key="2">
    <source>
        <dbReference type="EMBL" id="PKK66918.1"/>
    </source>
</evidence>
<reference evidence="2 3" key="2">
    <citation type="submission" date="2017-10" db="EMBL/GenBank/DDBJ databases">
        <title>Extensive intraspecific genome diversity in a model arbuscular mycorrhizal fungus.</title>
        <authorList>
            <person name="Chen E.C.H."/>
            <person name="Morin E."/>
            <person name="Baudet D."/>
            <person name="Noel J."/>
            <person name="Ndikumana S."/>
            <person name="Charron P."/>
            <person name="St-Onge C."/>
            <person name="Giorgi J."/>
            <person name="Grigoriev I.V."/>
            <person name="Roux C."/>
            <person name="Martin F.M."/>
            <person name="Corradi N."/>
        </authorList>
    </citation>
    <scope>NUCLEOTIDE SEQUENCE [LARGE SCALE GENOMIC DNA]</scope>
    <source>
        <strain evidence="2 3">C2</strain>
    </source>
</reference>
<proteinExistence type="predicted"/>
<dbReference type="Proteomes" id="UP000233469">
    <property type="component" value="Unassembled WGS sequence"/>
</dbReference>
<keyword evidence="1" id="KW-0472">Membrane</keyword>
<name>A0A2N1MZ45_9GLOM</name>
<organism evidence="2 3">
    <name type="scientific">Rhizophagus irregularis</name>
    <dbReference type="NCBI Taxonomy" id="588596"/>
    <lineage>
        <taxon>Eukaryota</taxon>
        <taxon>Fungi</taxon>
        <taxon>Fungi incertae sedis</taxon>
        <taxon>Mucoromycota</taxon>
        <taxon>Glomeromycotina</taxon>
        <taxon>Glomeromycetes</taxon>
        <taxon>Glomerales</taxon>
        <taxon>Glomeraceae</taxon>
        <taxon>Rhizophagus</taxon>
    </lineage>
</organism>
<protein>
    <submittedName>
        <fullName evidence="2">Uncharacterized protein</fullName>
    </submittedName>
</protein>
<evidence type="ECO:0000313" key="3">
    <source>
        <dbReference type="Proteomes" id="UP000233469"/>
    </source>
</evidence>
<dbReference type="AlphaFoldDB" id="A0A2N1MZ45"/>
<keyword evidence="1" id="KW-0812">Transmembrane</keyword>
<feature type="transmembrane region" description="Helical" evidence="1">
    <location>
        <begin position="32"/>
        <end position="48"/>
    </location>
</feature>
<sequence>MQLMEYVTRLFVGGNKQKLARIFVRRISKENFFMYTCNYLLLFLFFFYEE</sequence>
<gene>
    <name evidence="2" type="ORF">RhiirC2_14895</name>
</gene>
<dbReference type="EMBL" id="LLXL01001028">
    <property type="protein sequence ID" value="PKK66918.1"/>
    <property type="molecule type" value="Genomic_DNA"/>
</dbReference>
<comment type="caution">
    <text evidence="2">The sequence shown here is derived from an EMBL/GenBank/DDBJ whole genome shotgun (WGS) entry which is preliminary data.</text>
</comment>
<reference evidence="2 3" key="1">
    <citation type="submission" date="2016-04" db="EMBL/GenBank/DDBJ databases">
        <title>Genome analyses suggest a sexual origin of heterokaryosis in a supposedly ancient asexual fungus.</title>
        <authorList>
            <person name="Ropars J."/>
            <person name="Sedzielewska K."/>
            <person name="Noel J."/>
            <person name="Charron P."/>
            <person name="Farinelli L."/>
            <person name="Marton T."/>
            <person name="Kruger M."/>
            <person name="Pelin A."/>
            <person name="Brachmann A."/>
            <person name="Corradi N."/>
        </authorList>
    </citation>
    <scope>NUCLEOTIDE SEQUENCE [LARGE SCALE GENOMIC DNA]</scope>
    <source>
        <strain evidence="2 3">C2</strain>
    </source>
</reference>